<dbReference type="PANTHER" id="PTHR38248">
    <property type="entry name" value="FUNK1 6"/>
    <property type="match status" value="1"/>
</dbReference>
<feature type="compositionally biased region" description="Low complexity" evidence="1">
    <location>
        <begin position="680"/>
        <end position="692"/>
    </location>
</feature>
<evidence type="ECO:0000256" key="1">
    <source>
        <dbReference type="SAM" id="MobiDB-lite"/>
    </source>
</evidence>
<accession>A0A4R0RFE1</accession>
<name>A0A4R0RFE1_9APHY</name>
<comment type="caution">
    <text evidence="3">The sequence shown here is derived from an EMBL/GenBank/DDBJ whole genome shotgun (WGS) entry which is preliminary data.</text>
</comment>
<dbReference type="InterPro" id="IPR011009">
    <property type="entry name" value="Kinase-like_dom_sf"/>
</dbReference>
<evidence type="ECO:0000313" key="4">
    <source>
        <dbReference type="Proteomes" id="UP000292702"/>
    </source>
</evidence>
<evidence type="ECO:0000259" key="2">
    <source>
        <dbReference type="PROSITE" id="PS50011"/>
    </source>
</evidence>
<dbReference type="Gene3D" id="1.10.510.10">
    <property type="entry name" value="Transferase(Phosphotransferase) domain 1"/>
    <property type="match status" value="1"/>
</dbReference>
<dbReference type="SUPFAM" id="SSF56112">
    <property type="entry name" value="Protein kinase-like (PK-like)"/>
    <property type="match status" value="1"/>
</dbReference>
<organism evidence="3 4">
    <name type="scientific">Steccherinum ochraceum</name>
    <dbReference type="NCBI Taxonomy" id="92696"/>
    <lineage>
        <taxon>Eukaryota</taxon>
        <taxon>Fungi</taxon>
        <taxon>Dikarya</taxon>
        <taxon>Basidiomycota</taxon>
        <taxon>Agaricomycotina</taxon>
        <taxon>Agaricomycetes</taxon>
        <taxon>Polyporales</taxon>
        <taxon>Steccherinaceae</taxon>
        <taxon>Steccherinum</taxon>
    </lineage>
</organism>
<dbReference type="OrthoDB" id="2801804at2759"/>
<dbReference type="InterPro" id="IPR000719">
    <property type="entry name" value="Prot_kinase_dom"/>
</dbReference>
<reference evidence="3 4" key="1">
    <citation type="submission" date="2018-11" db="EMBL/GenBank/DDBJ databases">
        <title>Genome assembly of Steccherinum ochraceum LE-BIN_3174, the white-rot fungus of the Steccherinaceae family (The Residual Polyporoid clade, Polyporales, Basidiomycota).</title>
        <authorList>
            <person name="Fedorova T.V."/>
            <person name="Glazunova O.A."/>
            <person name="Landesman E.O."/>
            <person name="Moiseenko K.V."/>
            <person name="Psurtseva N.V."/>
            <person name="Savinova O.S."/>
            <person name="Shakhova N.V."/>
            <person name="Tyazhelova T.V."/>
            <person name="Vasina D.V."/>
        </authorList>
    </citation>
    <scope>NUCLEOTIDE SEQUENCE [LARGE SCALE GENOMIC DNA]</scope>
    <source>
        <strain evidence="3 4">LE-BIN_3174</strain>
    </source>
</reference>
<evidence type="ECO:0000313" key="3">
    <source>
        <dbReference type="EMBL" id="TCD65443.1"/>
    </source>
</evidence>
<proteinExistence type="predicted"/>
<dbReference type="AlphaFoldDB" id="A0A4R0RFE1"/>
<dbReference type="GO" id="GO:0005524">
    <property type="term" value="F:ATP binding"/>
    <property type="evidence" value="ECO:0007669"/>
    <property type="project" value="InterPro"/>
</dbReference>
<sequence>MEGYWVGPEDPCNFLNTFLKTNQRLPQTRLSKVDFSRIPQAPVVERDIYEPITDALLKHEILPKGFVFSHTPAIEQDGTQLSPCVSLSLNDLESGSWRWDPMEMWVDVRLQDSMDGFRTDCMDSTLYLDDVSTPEAKETRRRLVAFALAQLERQHRTFMFSVVVCGDRARFIRWDRAGATVTKFFNIRTHPRLLAEFFWRYGRLSRTERGFDHTVENATAGDKQRLASAISAYLAKPDTRAVPNMNRTTDPAFPCYTMSVTSTNGESRQFIIQRPITSPSSPIGRATRAYIALDSAADELVFLKDYWRPVESNRHSEADVYAALVDAHVPHTPHVRMAGDVPQDSSKSHITLTQTLRQQGDLSRCGSLKAYRHHRVVQDIAFSLSTVRNSRELVAALRDVIETIAAAHKAGWLHRDVSSDNVMLDNDGNVILNDWDHALLHTSNTSSSHRTGTWLFMSAVLTFFPKRAQNLSDDLESCYWVLLYNAFQLFASDADHHIFDMFNFQDDNPTGSDVTGGSLKVSYMHRSDAPTFVCAPLQQLTEALRLHFKLYYALRGGEDFLELPAWYHNPTAAVLRCFDDALARTDWPPSDVLVAPLTPNAREQSVPLPPDVDPPHRSLKAASQIVASSSRERKRRSQDEDDEDSTSHPARRQCDSSKRSKTSSSPSEATRRSTKKPSTTRKVPNESLGLSLDDSDSRV</sequence>
<dbReference type="Pfam" id="PF17667">
    <property type="entry name" value="Pkinase_fungal"/>
    <property type="match status" value="1"/>
</dbReference>
<dbReference type="Proteomes" id="UP000292702">
    <property type="component" value="Unassembled WGS sequence"/>
</dbReference>
<feature type="domain" description="Protein kinase" evidence="2">
    <location>
        <begin position="277"/>
        <end position="561"/>
    </location>
</feature>
<dbReference type="PANTHER" id="PTHR38248:SF2">
    <property type="entry name" value="FUNK1 11"/>
    <property type="match status" value="1"/>
</dbReference>
<dbReference type="EMBL" id="RWJN01000181">
    <property type="protein sequence ID" value="TCD65443.1"/>
    <property type="molecule type" value="Genomic_DNA"/>
</dbReference>
<dbReference type="GO" id="GO:0004672">
    <property type="term" value="F:protein kinase activity"/>
    <property type="evidence" value="ECO:0007669"/>
    <property type="project" value="InterPro"/>
</dbReference>
<dbReference type="PROSITE" id="PS50011">
    <property type="entry name" value="PROTEIN_KINASE_DOM"/>
    <property type="match status" value="1"/>
</dbReference>
<protein>
    <recommendedName>
        <fullName evidence="2">Protein kinase domain-containing protein</fullName>
    </recommendedName>
</protein>
<dbReference type="InterPro" id="IPR040976">
    <property type="entry name" value="Pkinase_fungal"/>
</dbReference>
<gene>
    <name evidence="3" type="ORF">EIP91_002699</name>
</gene>
<feature type="region of interest" description="Disordered" evidence="1">
    <location>
        <begin position="599"/>
        <end position="699"/>
    </location>
</feature>
<keyword evidence="4" id="KW-1185">Reference proteome</keyword>
<dbReference type="STRING" id="92696.A0A4R0RFE1"/>